<dbReference type="InterPro" id="IPR000014">
    <property type="entry name" value="PAS"/>
</dbReference>
<keyword evidence="10" id="KW-0067">ATP-binding</keyword>
<dbReference type="InterPro" id="IPR005467">
    <property type="entry name" value="His_kinase_dom"/>
</dbReference>
<feature type="domain" description="PAC" evidence="9">
    <location>
        <begin position="105"/>
        <end position="155"/>
    </location>
</feature>
<proteinExistence type="predicted"/>
<gene>
    <name evidence="10" type="ORF">N7U66_03800</name>
</gene>
<feature type="coiled-coil region" evidence="7">
    <location>
        <begin position="146"/>
        <end position="180"/>
    </location>
</feature>
<dbReference type="EC" id="2.7.13.3" evidence="2"/>
<dbReference type="InterPro" id="IPR050736">
    <property type="entry name" value="Sensor_HK_Regulatory"/>
</dbReference>
<evidence type="ECO:0000259" key="9">
    <source>
        <dbReference type="PROSITE" id="PS50113"/>
    </source>
</evidence>
<dbReference type="PRINTS" id="PR00344">
    <property type="entry name" value="BCTRLSENSOR"/>
</dbReference>
<dbReference type="CDD" id="cd00075">
    <property type="entry name" value="HATPase"/>
    <property type="match status" value="1"/>
</dbReference>
<dbReference type="SUPFAM" id="SSF55785">
    <property type="entry name" value="PYP-like sensor domain (PAS domain)"/>
    <property type="match status" value="1"/>
</dbReference>
<keyword evidence="4" id="KW-0808">Transferase</keyword>
<keyword evidence="11" id="KW-1185">Reference proteome</keyword>
<dbReference type="PROSITE" id="PS50113">
    <property type="entry name" value="PAC"/>
    <property type="match status" value="2"/>
</dbReference>
<dbReference type="InterPro" id="IPR004358">
    <property type="entry name" value="Sig_transdc_His_kin-like_C"/>
</dbReference>
<dbReference type="InterPro" id="IPR035965">
    <property type="entry name" value="PAS-like_dom_sf"/>
</dbReference>
<dbReference type="InterPro" id="IPR003594">
    <property type="entry name" value="HATPase_dom"/>
</dbReference>
<dbReference type="KEGG" id="lnu:N7U66_03800"/>
<dbReference type="SMART" id="SM00388">
    <property type="entry name" value="HisKA"/>
    <property type="match status" value="1"/>
</dbReference>
<dbReference type="AlphaFoldDB" id="A0A9E8SF70"/>
<evidence type="ECO:0000313" key="10">
    <source>
        <dbReference type="EMBL" id="WAC03966.1"/>
    </source>
</evidence>
<reference evidence="10" key="1">
    <citation type="submission" date="2022-11" db="EMBL/GenBank/DDBJ databases">
        <title>Lacinutrix neustonica HL-RS19T sp. nov., isolated from the surface microlayer sample of brackish Lake Shihwa.</title>
        <authorList>
            <person name="Choi J.Y."/>
            <person name="Hwang C.Y."/>
        </authorList>
    </citation>
    <scope>NUCLEOTIDE SEQUENCE</scope>
    <source>
        <strain evidence="10">HL-RS19</strain>
    </source>
</reference>
<evidence type="ECO:0000256" key="1">
    <source>
        <dbReference type="ARBA" id="ARBA00000085"/>
    </source>
</evidence>
<dbReference type="GO" id="GO:0000155">
    <property type="term" value="F:phosphorelay sensor kinase activity"/>
    <property type="evidence" value="ECO:0007669"/>
    <property type="project" value="InterPro"/>
</dbReference>
<dbReference type="Gene3D" id="3.30.565.10">
    <property type="entry name" value="Histidine kinase-like ATPase, C-terminal domain"/>
    <property type="match status" value="1"/>
</dbReference>
<evidence type="ECO:0000256" key="4">
    <source>
        <dbReference type="ARBA" id="ARBA00022679"/>
    </source>
</evidence>
<evidence type="ECO:0000256" key="7">
    <source>
        <dbReference type="SAM" id="Coils"/>
    </source>
</evidence>
<evidence type="ECO:0000256" key="3">
    <source>
        <dbReference type="ARBA" id="ARBA00022553"/>
    </source>
</evidence>
<name>A0A9E8SF70_9FLAO</name>
<dbReference type="InterPro" id="IPR003661">
    <property type="entry name" value="HisK_dim/P_dom"/>
</dbReference>
<dbReference type="Pfam" id="PF13426">
    <property type="entry name" value="PAS_9"/>
    <property type="match status" value="1"/>
</dbReference>
<dbReference type="CDD" id="cd00082">
    <property type="entry name" value="HisKA"/>
    <property type="match status" value="1"/>
</dbReference>
<feature type="domain" description="PAC" evidence="9">
    <location>
        <begin position="1"/>
        <end position="33"/>
    </location>
</feature>
<dbReference type="PANTHER" id="PTHR43711:SF26">
    <property type="entry name" value="SENSOR HISTIDINE KINASE RCSC"/>
    <property type="match status" value="1"/>
</dbReference>
<dbReference type="SMART" id="SM00387">
    <property type="entry name" value="HATPase_c"/>
    <property type="match status" value="1"/>
</dbReference>
<protein>
    <recommendedName>
        <fullName evidence="2">histidine kinase</fullName>
        <ecNumber evidence="2">2.7.13.3</ecNumber>
    </recommendedName>
</protein>
<dbReference type="NCBIfam" id="TIGR00229">
    <property type="entry name" value="sensory_box"/>
    <property type="match status" value="1"/>
</dbReference>
<dbReference type="PROSITE" id="PS50109">
    <property type="entry name" value="HIS_KIN"/>
    <property type="match status" value="1"/>
</dbReference>
<evidence type="ECO:0000256" key="2">
    <source>
        <dbReference type="ARBA" id="ARBA00012438"/>
    </source>
</evidence>
<keyword evidence="7" id="KW-0175">Coiled coil</keyword>
<keyword evidence="6" id="KW-0902">Two-component regulatory system</keyword>
<sequence length="402" mass="45987">MTPVKDKSGVITHFIGIQNDVTEQKISEQERNHLATIFDESLNEIFVFDAKTLKFVNVNYGGQKNIGYSLAELKTMTPLDIKPDLSEVTFQKIIDPLLDGQEENIEFETRHQRRDGSFYPIQVHLQLSTLGDKSVFVAIIMDITELKNYTQRLEKTVEERTKQLKDALETEKELNELKTKFLSLVSHEFKTPLTGILTSSMLLSKYTLETQQEKRDKHIETITNKVHYLNSILNDFLSVEKLETGKVTYKFTTFKLSKVVNEVIYNANMLLKEGQKINYPENIDDIILTQDEKTIELSLSNLVHNAIKYSPEKTTIQLNIHQDQTQTVFEVIDSGIGIPKKDQKNIFNRYFRAENALLSQGTGIGLNIVKTHLENLGGSIHFISQEQKGSTFTMIIPNTPNQ</sequence>
<dbReference type="InterPro" id="IPR036097">
    <property type="entry name" value="HisK_dim/P_sf"/>
</dbReference>
<dbReference type="Proteomes" id="UP001164705">
    <property type="component" value="Chromosome"/>
</dbReference>
<evidence type="ECO:0000256" key="5">
    <source>
        <dbReference type="ARBA" id="ARBA00022777"/>
    </source>
</evidence>
<keyword evidence="5" id="KW-0418">Kinase</keyword>
<feature type="domain" description="Histidine kinase" evidence="8">
    <location>
        <begin position="184"/>
        <end position="400"/>
    </location>
</feature>
<dbReference type="EMBL" id="CP113088">
    <property type="protein sequence ID" value="WAC03966.1"/>
    <property type="molecule type" value="Genomic_DNA"/>
</dbReference>
<comment type="catalytic activity">
    <reaction evidence="1">
        <text>ATP + protein L-histidine = ADP + protein N-phospho-L-histidine.</text>
        <dbReference type="EC" id="2.7.13.3"/>
    </reaction>
</comment>
<accession>A0A9E8SF70</accession>
<dbReference type="GO" id="GO:0005524">
    <property type="term" value="F:ATP binding"/>
    <property type="evidence" value="ECO:0007669"/>
    <property type="project" value="UniProtKB-KW"/>
</dbReference>
<dbReference type="Gene3D" id="3.30.450.20">
    <property type="entry name" value="PAS domain"/>
    <property type="match status" value="2"/>
</dbReference>
<dbReference type="InterPro" id="IPR036890">
    <property type="entry name" value="HATPase_C_sf"/>
</dbReference>
<dbReference type="Gene3D" id="1.10.287.130">
    <property type="match status" value="1"/>
</dbReference>
<evidence type="ECO:0000259" key="8">
    <source>
        <dbReference type="PROSITE" id="PS50109"/>
    </source>
</evidence>
<keyword evidence="10" id="KW-0547">Nucleotide-binding</keyword>
<dbReference type="Pfam" id="PF02518">
    <property type="entry name" value="HATPase_c"/>
    <property type="match status" value="1"/>
</dbReference>
<dbReference type="PANTHER" id="PTHR43711">
    <property type="entry name" value="TWO-COMPONENT HISTIDINE KINASE"/>
    <property type="match status" value="1"/>
</dbReference>
<dbReference type="SUPFAM" id="SSF47384">
    <property type="entry name" value="Homodimeric domain of signal transducing histidine kinase"/>
    <property type="match status" value="1"/>
</dbReference>
<dbReference type="SUPFAM" id="SSF55874">
    <property type="entry name" value="ATPase domain of HSP90 chaperone/DNA topoisomerase II/histidine kinase"/>
    <property type="match status" value="1"/>
</dbReference>
<dbReference type="InterPro" id="IPR000700">
    <property type="entry name" value="PAS-assoc_C"/>
</dbReference>
<dbReference type="Pfam" id="PF00512">
    <property type="entry name" value="HisKA"/>
    <property type="match status" value="1"/>
</dbReference>
<evidence type="ECO:0000313" key="11">
    <source>
        <dbReference type="Proteomes" id="UP001164705"/>
    </source>
</evidence>
<organism evidence="10 11">
    <name type="scientific">Lacinutrix neustonica</name>
    <dbReference type="NCBI Taxonomy" id="2980107"/>
    <lineage>
        <taxon>Bacteria</taxon>
        <taxon>Pseudomonadati</taxon>
        <taxon>Bacteroidota</taxon>
        <taxon>Flavobacteriia</taxon>
        <taxon>Flavobacteriales</taxon>
        <taxon>Flavobacteriaceae</taxon>
        <taxon>Lacinutrix</taxon>
    </lineage>
</organism>
<keyword evidence="3" id="KW-0597">Phosphoprotein</keyword>
<evidence type="ECO:0000256" key="6">
    <source>
        <dbReference type="ARBA" id="ARBA00023012"/>
    </source>
</evidence>